<gene>
    <name evidence="1" type="ORF">DEBURN_LOCUS10126</name>
</gene>
<protein>
    <submittedName>
        <fullName evidence="1">4540_t:CDS:1</fullName>
    </submittedName>
</protein>
<comment type="caution">
    <text evidence="1">The sequence shown here is derived from an EMBL/GenBank/DDBJ whole genome shotgun (WGS) entry which is preliminary data.</text>
</comment>
<dbReference type="EMBL" id="CAJVPK010002578">
    <property type="protein sequence ID" value="CAG8614881.1"/>
    <property type="molecule type" value="Genomic_DNA"/>
</dbReference>
<accession>A0A9N9CSX5</accession>
<dbReference type="AlphaFoldDB" id="A0A9N9CSX5"/>
<dbReference type="PANTHER" id="PTHR46481:SF11">
    <property type="entry name" value="ZINC FINGER BED DOMAIN-CONTAINING PROTEIN RICESLEEPER 2-LIKE"/>
    <property type="match status" value="1"/>
</dbReference>
<name>A0A9N9CSX5_9GLOM</name>
<sequence length="212" mass="24533">MTSSTLLFSLITPKTQSIYSSISENESPEINESSEVITVNKNFKIITTDENLEIINENSEITTVNKKWKRNKSQSWIFKEGPFIQHDPQNGTSALIRHIKNTKCKKYLKVDESQQILQLSTLGLVTYKFFQKRSCQDLSKMIIIHTYPFRMAEHEGFLTFVNNLQPQIKVMSAKTTCEDCKDIIKDLKVKVHMMIQETPGNLNYMTDLWTSN</sequence>
<dbReference type="PANTHER" id="PTHR46481">
    <property type="entry name" value="ZINC FINGER BED DOMAIN-CONTAINING PROTEIN 4"/>
    <property type="match status" value="1"/>
</dbReference>
<evidence type="ECO:0000313" key="1">
    <source>
        <dbReference type="EMBL" id="CAG8614881.1"/>
    </source>
</evidence>
<dbReference type="InterPro" id="IPR052035">
    <property type="entry name" value="ZnF_BED_domain_contain"/>
</dbReference>
<proteinExistence type="predicted"/>
<organism evidence="1 2">
    <name type="scientific">Diversispora eburnea</name>
    <dbReference type="NCBI Taxonomy" id="1213867"/>
    <lineage>
        <taxon>Eukaryota</taxon>
        <taxon>Fungi</taxon>
        <taxon>Fungi incertae sedis</taxon>
        <taxon>Mucoromycota</taxon>
        <taxon>Glomeromycotina</taxon>
        <taxon>Glomeromycetes</taxon>
        <taxon>Diversisporales</taxon>
        <taxon>Diversisporaceae</taxon>
        <taxon>Diversispora</taxon>
    </lineage>
</organism>
<dbReference type="Proteomes" id="UP000789706">
    <property type="component" value="Unassembled WGS sequence"/>
</dbReference>
<evidence type="ECO:0000313" key="2">
    <source>
        <dbReference type="Proteomes" id="UP000789706"/>
    </source>
</evidence>
<keyword evidence="2" id="KW-1185">Reference proteome</keyword>
<reference evidence="1" key="1">
    <citation type="submission" date="2021-06" db="EMBL/GenBank/DDBJ databases">
        <authorList>
            <person name="Kallberg Y."/>
            <person name="Tangrot J."/>
            <person name="Rosling A."/>
        </authorList>
    </citation>
    <scope>NUCLEOTIDE SEQUENCE</scope>
    <source>
        <strain evidence="1">AZ414A</strain>
    </source>
</reference>
<dbReference type="OrthoDB" id="2311312at2759"/>